<keyword evidence="6" id="KW-0238">DNA-binding</keyword>
<keyword evidence="7" id="KW-0943">RNA-mediated gene silencing</keyword>
<evidence type="ECO:0000256" key="6">
    <source>
        <dbReference type="ARBA" id="ARBA00023125"/>
    </source>
</evidence>
<feature type="compositionally biased region" description="Low complexity" evidence="9">
    <location>
        <begin position="366"/>
        <end position="384"/>
    </location>
</feature>
<evidence type="ECO:0000313" key="11">
    <source>
        <dbReference type="EMBL" id="CAF0736331.1"/>
    </source>
</evidence>
<organism evidence="11 12">
    <name type="scientific">Adineta ricciae</name>
    <name type="common">Rotifer</name>
    <dbReference type="NCBI Taxonomy" id="249248"/>
    <lineage>
        <taxon>Eukaryota</taxon>
        <taxon>Metazoa</taxon>
        <taxon>Spiralia</taxon>
        <taxon>Gnathifera</taxon>
        <taxon>Rotifera</taxon>
        <taxon>Eurotatoria</taxon>
        <taxon>Bdelloidea</taxon>
        <taxon>Adinetida</taxon>
        <taxon>Adinetidae</taxon>
        <taxon>Adineta</taxon>
    </lineage>
</organism>
<dbReference type="InterPro" id="IPR039259">
    <property type="entry name" value="Protein_maelstrom"/>
</dbReference>
<comment type="similarity">
    <text evidence="3">Belongs to the maelstrom family.</text>
</comment>
<feature type="region of interest" description="Disordered" evidence="9">
    <location>
        <begin position="366"/>
        <end position="484"/>
    </location>
</feature>
<keyword evidence="4" id="KW-0963">Cytoplasm</keyword>
<evidence type="ECO:0000256" key="5">
    <source>
        <dbReference type="ARBA" id="ARBA00022782"/>
    </source>
</evidence>
<dbReference type="Pfam" id="PF13017">
    <property type="entry name" value="Maelstrom"/>
    <property type="match status" value="1"/>
</dbReference>
<feature type="compositionally biased region" description="Polar residues" evidence="9">
    <location>
        <begin position="404"/>
        <end position="441"/>
    </location>
</feature>
<dbReference type="GO" id="GO:0043186">
    <property type="term" value="C:P granule"/>
    <property type="evidence" value="ECO:0007669"/>
    <property type="project" value="TreeGrafter"/>
</dbReference>
<dbReference type="GO" id="GO:0007140">
    <property type="term" value="P:male meiotic nuclear division"/>
    <property type="evidence" value="ECO:0007669"/>
    <property type="project" value="TreeGrafter"/>
</dbReference>
<comment type="caution">
    <text evidence="11">The sequence shown here is derived from an EMBL/GenBank/DDBJ whole genome shotgun (WGS) entry which is preliminary data.</text>
</comment>
<evidence type="ECO:0000256" key="3">
    <source>
        <dbReference type="ARBA" id="ARBA00007057"/>
    </source>
</evidence>
<dbReference type="GO" id="GO:0034587">
    <property type="term" value="P:piRNA processing"/>
    <property type="evidence" value="ECO:0007669"/>
    <property type="project" value="TreeGrafter"/>
</dbReference>
<name>A0A813NK24_ADIRI</name>
<evidence type="ECO:0000256" key="9">
    <source>
        <dbReference type="SAM" id="MobiDB-lite"/>
    </source>
</evidence>
<evidence type="ECO:0000256" key="1">
    <source>
        <dbReference type="ARBA" id="ARBA00004123"/>
    </source>
</evidence>
<gene>
    <name evidence="11" type="ORF">EDS130_LOCUS1457</name>
</gene>
<evidence type="ECO:0000256" key="7">
    <source>
        <dbReference type="ARBA" id="ARBA00023158"/>
    </source>
</evidence>
<sequence length="484" mass="56329">MQSSLHDDNEGDEDDNDDEFKRILLPVLSSTISPLRPSITCSSYRDNNQYNQLFFESCVQIREQLAHRRWPFCPIYLLHINTYCHIDHFAIPAEIALVETTLWPQLYGNTSNVQSMNISRKVTEHYERYSNLYKRFSTITDDFHDFVHPGDQLPTGYQADILDHSRRTHGLPCTPYEKIGTQDYNQLLDDIHEMLGSLCDFHNYIDNEPMPMFCTMESFWSTKVALDWIYDHPTTRDRMDDYTLYPLEALIAVIYENYYSRAQFRCDLGVLMRKTPQQPVLHSRACDYHGILENKYCAMAHVRDLSEYYISLMAYLYYTYCDHNSSTLLPYIKVTYRGSLSLQQEAYWSGKQEEYKKIKKDKCLSSGVTLSSPSSSSDGSLNDKSFADVNKPALKTKRFDHRQPSSIQENSESNLNPFAKPFNTQTDRQETTTRSSSTNDKTPAHLVVFEPRSIPSCNRSDPILYQRIDPRSCEDWDQSDPTTH</sequence>
<dbReference type="GO" id="GO:0007283">
    <property type="term" value="P:spermatogenesis"/>
    <property type="evidence" value="ECO:0007669"/>
    <property type="project" value="TreeGrafter"/>
</dbReference>
<keyword evidence="5" id="KW-0221">Differentiation</keyword>
<evidence type="ECO:0000313" key="12">
    <source>
        <dbReference type="Proteomes" id="UP000663852"/>
    </source>
</evidence>
<evidence type="ECO:0000256" key="4">
    <source>
        <dbReference type="ARBA" id="ARBA00022490"/>
    </source>
</evidence>
<dbReference type="OrthoDB" id="9995461at2759"/>
<keyword evidence="8" id="KW-0539">Nucleus</keyword>
<dbReference type="GO" id="GO:0060964">
    <property type="term" value="P:regulation of miRNA-mediated gene silencing"/>
    <property type="evidence" value="ECO:0007669"/>
    <property type="project" value="InterPro"/>
</dbReference>
<dbReference type="AlphaFoldDB" id="A0A813NK24"/>
<dbReference type="Proteomes" id="UP000663852">
    <property type="component" value="Unassembled WGS sequence"/>
</dbReference>
<protein>
    <recommendedName>
        <fullName evidence="10">Maelstrom domain-containing protein</fullName>
    </recommendedName>
</protein>
<reference evidence="11" key="1">
    <citation type="submission" date="2021-02" db="EMBL/GenBank/DDBJ databases">
        <authorList>
            <person name="Nowell W R."/>
        </authorList>
    </citation>
    <scope>NUCLEOTIDE SEQUENCE</scope>
</reference>
<dbReference type="GO" id="GO:0005634">
    <property type="term" value="C:nucleus"/>
    <property type="evidence" value="ECO:0007669"/>
    <property type="project" value="UniProtKB-SubCell"/>
</dbReference>
<feature type="domain" description="Maelstrom" evidence="10">
    <location>
        <begin position="137"/>
        <end position="313"/>
    </location>
</feature>
<dbReference type="GO" id="GO:0045892">
    <property type="term" value="P:negative regulation of DNA-templated transcription"/>
    <property type="evidence" value="ECO:0007669"/>
    <property type="project" value="TreeGrafter"/>
</dbReference>
<evidence type="ECO:0000256" key="8">
    <source>
        <dbReference type="ARBA" id="ARBA00023242"/>
    </source>
</evidence>
<evidence type="ECO:0000259" key="10">
    <source>
        <dbReference type="Pfam" id="PF13017"/>
    </source>
</evidence>
<proteinExistence type="inferred from homology"/>
<evidence type="ECO:0000256" key="2">
    <source>
        <dbReference type="ARBA" id="ARBA00004496"/>
    </source>
</evidence>
<dbReference type="GO" id="GO:0030154">
    <property type="term" value="P:cell differentiation"/>
    <property type="evidence" value="ECO:0007669"/>
    <property type="project" value="UniProtKB-KW"/>
</dbReference>
<dbReference type="GO" id="GO:0043565">
    <property type="term" value="F:sequence-specific DNA binding"/>
    <property type="evidence" value="ECO:0007669"/>
    <property type="project" value="TreeGrafter"/>
</dbReference>
<dbReference type="PANTHER" id="PTHR21358:SF4">
    <property type="entry name" value="PROTEIN MAELSTROM HOMOLOG"/>
    <property type="match status" value="1"/>
</dbReference>
<dbReference type="EMBL" id="CAJNOJ010000003">
    <property type="protein sequence ID" value="CAF0736331.1"/>
    <property type="molecule type" value="Genomic_DNA"/>
</dbReference>
<comment type="subcellular location">
    <subcellularLocation>
        <location evidence="2">Cytoplasm</location>
    </subcellularLocation>
    <subcellularLocation>
        <location evidence="1">Nucleus</location>
    </subcellularLocation>
</comment>
<accession>A0A813NK24</accession>
<dbReference type="PANTHER" id="PTHR21358">
    <property type="entry name" value="PROTEIN MAELSTROM HOMOLOG"/>
    <property type="match status" value="1"/>
</dbReference>
<dbReference type="InterPro" id="IPR024970">
    <property type="entry name" value="Maelstrom"/>
</dbReference>